<dbReference type="Pfam" id="PF19580">
    <property type="entry name" value="Exo_endo_phos_3"/>
    <property type="match status" value="1"/>
</dbReference>
<proteinExistence type="predicted"/>
<dbReference type="EMBL" id="JACOMF010000053">
    <property type="protein sequence ID" value="MBC4018399.1"/>
    <property type="molecule type" value="Genomic_DNA"/>
</dbReference>
<evidence type="ECO:0000313" key="3">
    <source>
        <dbReference type="Proteomes" id="UP000600101"/>
    </source>
</evidence>
<organism evidence="2 3">
    <name type="scientific">Siccirubricoccus deserti</name>
    <dbReference type="NCBI Taxonomy" id="2013562"/>
    <lineage>
        <taxon>Bacteria</taxon>
        <taxon>Pseudomonadati</taxon>
        <taxon>Pseudomonadota</taxon>
        <taxon>Alphaproteobacteria</taxon>
        <taxon>Acetobacterales</taxon>
        <taxon>Roseomonadaceae</taxon>
        <taxon>Siccirubricoccus</taxon>
    </lineage>
</organism>
<dbReference type="RefSeq" id="WP_186773151.1">
    <property type="nucleotide sequence ID" value="NZ_JACOMF010000053.1"/>
</dbReference>
<feature type="domain" description="Endonuclease/exonuclease/phosphatase" evidence="1">
    <location>
        <begin position="576"/>
        <end position="706"/>
    </location>
</feature>
<keyword evidence="3" id="KW-1185">Reference proteome</keyword>
<dbReference type="InterPro" id="IPR036691">
    <property type="entry name" value="Endo/exonu/phosph_ase_sf"/>
</dbReference>
<dbReference type="GO" id="GO:0003824">
    <property type="term" value="F:catalytic activity"/>
    <property type="evidence" value="ECO:0007669"/>
    <property type="project" value="InterPro"/>
</dbReference>
<dbReference type="InterPro" id="IPR005135">
    <property type="entry name" value="Endo/exonuclease/phosphatase"/>
</dbReference>
<dbReference type="PANTHER" id="PTHR42834:SF1">
    <property type="entry name" value="ENDONUCLEASE_EXONUCLEASE_PHOSPHATASE FAMILY PROTEIN (AFU_ORTHOLOGUE AFUA_3G09210)"/>
    <property type="match status" value="1"/>
</dbReference>
<dbReference type="AlphaFoldDB" id="A0A9X0UEY7"/>
<reference evidence="2" key="1">
    <citation type="submission" date="2020-08" db="EMBL/GenBank/DDBJ databases">
        <authorList>
            <person name="Hu Y."/>
            <person name="Nguyen S.V."/>
            <person name="Li F."/>
            <person name="Fanning S."/>
        </authorList>
    </citation>
    <scope>NUCLEOTIDE SEQUENCE</scope>
    <source>
        <strain evidence="2">SYSU D8009</strain>
    </source>
</reference>
<dbReference type="SUPFAM" id="SSF56219">
    <property type="entry name" value="DNase I-like"/>
    <property type="match status" value="1"/>
</dbReference>
<dbReference type="CDD" id="cd04486">
    <property type="entry name" value="YhcR_OBF_like"/>
    <property type="match status" value="1"/>
</dbReference>
<dbReference type="Proteomes" id="UP000600101">
    <property type="component" value="Unassembled WGS sequence"/>
</dbReference>
<name>A0A9X0UEY7_9PROT</name>
<gene>
    <name evidence="2" type="ORF">H7965_24240</name>
</gene>
<evidence type="ECO:0000313" key="2">
    <source>
        <dbReference type="EMBL" id="MBC4018399.1"/>
    </source>
</evidence>
<sequence>MATTVFVNEIHYDNTGTDTGEAIEIAGPAGTDLSGWSLALYNGTGGAVYNMRALSGTIPDAGAGLGVLSFDYPSNGIQNGAPDGVALVDPAGTVVQFLTYEGFFTAVGGPADGLPGTDIGVDEAGTEPVGFSLQLTGSGTVAEDFTWTGPLEASFGSLNLGQGGDDLPPPPPPPLATISEIQGAGHRSPLEGETVRTSGIVTARDSNGFWLQDPTGDGDDATADGIFVFTGNTLPDEAVIGTELALTGRVTEFLPGNNANNLTVTELTGPTGLAVLSTGNALPAAVVLGEEGRLPPTQVIEDDGFASFDPATDGIDFFESLEGMRLAVPEAVAISGTNSFGETWVLADGGAGAGPRNARGGITLVQGDDNPERIQVDTDSGVLPGFNPAVTTGDALHGLEGVLSYDFGNYELVPTSAFEVTLGGLQPESTALEADRRHLLVAEYNVENLDPGDGARIGTLAEQIVLKLNTPDILALQEIQDGNGTLNDGLTDASVTYQALADAIVSAGGPRYAFADIPPADDTSGGEPGGNIRTGFLYDPTRVTLLPDSLRQVLDSDLSDGDAFADSRTPLVGDFQFGREVVTIINIHSSSKGGGTSLFGAVQPAVNGSEEQRIAQAEEINAFVDGLLAEDNRANILVVGDANEFAWNPSQHVMTGEAEGRRGQVLFDLAAEQEPPEERYTYNFDGNAQALDHSLVSRALLNRAEYDTVHLNSEYPDAERVSDHDPSVIQLFLPPGTDWHGMGG</sequence>
<comment type="caution">
    <text evidence="2">The sequence shown here is derived from an EMBL/GenBank/DDBJ whole genome shotgun (WGS) entry which is preliminary data.</text>
</comment>
<dbReference type="PANTHER" id="PTHR42834">
    <property type="entry name" value="ENDONUCLEASE/EXONUCLEASE/PHOSPHATASE FAMILY PROTEIN (AFU_ORTHOLOGUE AFUA_3G09210)"/>
    <property type="match status" value="1"/>
</dbReference>
<evidence type="ECO:0000259" key="1">
    <source>
        <dbReference type="Pfam" id="PF19580"/>
    </source>
</evidence>
<protein>
    <submittedName>
        <fullName evidence="2">Nuclease</fullName>
    </submittedName>
</protein>
<dbReference type="Gene3D" id="3.60.10.10">
    <property type="entry name" value="Endonuclease/exonuclease/phosphatase"/>
    <property type="match status" value="1"/>
</dbReference>
<accession>A0A9X0UEY7</accession>